<proteinExistence type="predicted"/>
<evidence type="ECO:0000313" key="2">
    <source>
        <dbReference type="EMBL" id="PMD56094.1"/>
    </source>
</evidence>
<dbReference type="RefSeq" id="XP_024732998.1">
    <property type="nucleotide sequence ID" value="XM_024888511.1"/>
</dbReference>
<protein>
    <submittedName>
        <fullName evidence="2">Uncharacterized protein</fullName>
    </submittedName>
</protein>
<gene>
    <name evidence="2" type="ORF">K444DRAFT_72109</name>
</gene>
<dbReference type="InParanoid" id="A0A2J6SZA5"/>
<dbReference type="AlphaFoldDB" id="A0A2J6SZA5"/>
<evidence type="ECO:0000313" key="3">
    <source>
        <dbReference type="Proteomes" id="UP000235371"/>
    </source>
</evidence>
<accession>A0A2J6SZA5</accession>
<dbReference type="Proteomes" id="UP000235371">
    <property type="component" value="Unassembled WGS sequence"/>
</dbReference>
<dbReference type="EMBL" id="KZ613852">
    <property type="protein sequence ID" value="PMD56094.1"/>
    <property type="molecule type" value="Genomic_DNA"/>
</dbReference>
<feature type="compositionally biased region" description="Basic and acidic residues" evidence="1">
    <location>
        <begin position="1"/>
        <end position="21"/>
    </location>
</feature>
<keyword evidence="3" id="KW-1185">Reference proteome</keyword>
<feature type="region of interest" description="Disordered" evidence="1">
    <location>
        <begin position="1"/>
        <end position="33"/>
    </location>
</feature>
<organism evidence="2 3">
    <name type="scientific">Hyaloscypha bicolor E</name>
    <dbReference type="NCBI Taxonomy" id="1095630"/>
    <lineage>
        <taxon>Eukaryota</taxon>
        <taxon>Fungi</taxon>
        <taxon>Dikarya</taxon>
        <taxon>Ascomycota</taxon>
        <taxon>Pezizomycotina</taxon>
        <taxon>Leotiomycetes</taxon>
        <taxon>Helotiales</taxon>
        <taxon>Hyaloscyphaceae</taxon>
        <taxon>Hyaloscypha</taxon>
        <taxon>Hyaloscypha bicolor</taxon>
    </lineage>
</organism>
<sequence length="172" mass="19500">MGGEGSHFEKKQDPRRTRCEENEGVEYHGTSNRRTRAWATCSNAMRSITPRTRERYASKRFLSSSRYEQRLPFSHPSIDESHSAQCPPCLKPIQFVPAIQLRSDSPVSVKQTLHFPSPSSSHARLPNSPAFPSLPCCPLHPLNAKYQMQPRRKQTVCSRDSRTKCKSCAQGD</sequence>
<reference evidence="2 3" key="1">
    <citation type="submission" date="2016-04" db="EMBL/GenBank/DDBJ databases">
        <title>A degradative enzymes factory behind the ericoid mycorrhizal symbiosis.</title>
        <authorList>
            <consortium name="DOE Joint Genome Institute"/>
            <person name="Martino E."/>
            <person name="Morin E."/>
            <person name="Grelet G."/>
            <person name="Kuo A."/>
            <person name="Kohler A."/>
            <person name="Daghino S."/>
            <person name="Barry K."/>
            <person name="Choi C."/>
            <person name="Cichocki N."/>
            <person name="Clum A."/>
            <person name="Copeland A."/>
            <person name="Hainaut M."/>
            <person name="Haridas S."/>
            <person name="Labutti K."/>
            <person name="Lindquist E."/>
            <person name="Lipzen A."/>
            <person name="Khouja H.-R."/>
            <person name="Murat C."/>
            <person name="Ohm R."/>
            <person name="Olson A."/>
            <person name="Spatafora J."/>
            <person name="Veneault-Fourrey C."/>
            <person name="Henrissat B."/>
            <person name="Grigoriev I."/>
            <person name="Martin F."/>
            <person name="Perotto S."/>
        </authorList>
    </citation>
    <scope>NUCLEOTIDE SEQUENCE [LARGE SCALE GENOMIC DNA]</scope>
    <source>
        <strain evidence="2 3">E</strain>
    </source>
</reference>
<name>A0A2J6SZA5_9HELO</name>
<evidence type="ECO:0000256" key="1">
    <source>
        <dbReference type="SAM" id="MobiDB-lite"/>
    </source>
</evidence>
<dbReference type="GeneID" id="36596587"/>